<organism evidence="3 4">
    <name type="scientific">Leptothoe kymatousa TAU-MAC 1615</name>
    <dbReference type="NCBI Taxonomy" id="2364775"/>
    <lineage>
        <taxon>Bacteria</taxon>
        <taxon>Bacillati</taxon>
        <taxon>Cyanobacteriota</taxon>
        <taxon>Cyanophyceae</taxon>
        <taxon>Nodosilineales</taxon>
        <taxon>Cymatolegaceae</taxon>
        <taxon>Leptothoe</taxon>
        <taxon>Leptothoe kymatousa</taxon>
    </lineage>
</organism>
<name>A0ABS5XYH0_9CYAN</name>
<protein>
    <submittedName>
        <fullName evidence="3">SWIM zinc finger family protein</fullName>
    </submittedName>
</protein>
<accession>A0ABS5XYH0</accession>
<keyword evidence="1" id="KW-0862">Zinc</keyword>
<evidence type="ECO:0000313" key="3">
    <source>
        <dbReference type="EMBL" id="MBT9310685.1"/>
    </source>
</evidence>
<keyword evidence="1" id="KW-0479">Metal-binding</keyword>
<proteinExistence type="predicted"/>
<feature type="domain" description="SWIM-type" evidence="2">
    <location>
        <begin position="124"/>
        <end position="153"/>
    </location>
</feature>
<sequence length="277" mass="31423">MTSYQAAPNPYELDSETWWVQQWVDLLNSYRFKKRLERGRRYAREGHILRLDFTDSKVHASVQGTADEPYKLSIWIDRFADEDWDFVIDTLAQKALYSAQLLAGEMPADIESVFTANGLSLFPFTLADVHSKCNCPDPKNPCKHIAAVYYQLADAFREEPFVLFQLRGRTKEQIIEAIREKRKQQVAENPVETVVDDAEEIVVVAAEPKSQTLNLENFWDYDDALDSSLVVITPAEQTVLDLLGPMPLPASDAQVINGHFTSLYQSVAQQAMMSALS</sequence>
<dbReference type="InterPro" id="IPR007527">
    <property type="entry name" value="Znf_SWIM"/>
</dbReference>
<dbReference type="Pfam" id="PF04434">
    <property type="entry name" value="SWIM"/>
    <property type="match status" value="1"/>
</dbReference>
<gene>
    <name evidence="3" type="ORF">IXB28_00570</name>
</gene>
<keyword evidence="4" id="KW-1185">Reference proteome</keyword>
<evidence type="ECO:0000313" key="4">
    <source>
        <dbReference type="Proteomes" id="UP001196661"/>
    </source>
</evidence>
<comment type="caution">
    <text evidence="3">The sequence shown here is derived from an EMBL/GenBank/DDBJ whole genome shotgun (WGS) entry which is preliminary data.</text>
</comment>
<keyword evidence="1" id="KW-0863">Zinc-finger</keyword>
<dbReference type="EMBL" id="JADOER010000002">
    <property type="protein sequence ID" value="MBT9310685.1"/>
    <property type="molecule type" value="Genomic_DNA"/>
</dbReference>
<evidence type="ECO:0000259" key="2">
    <source>
        <dbReference type="PROSITE" id="PS50966"/>
    </source>
</evidence>
<evidence type="ECO:0000256" key="1">
    <source>
        <dbReference type="PROSITE-ProRule" id="PRU00325"/>
    </source>
</evidence>
<dbReference type="PROSITE" id="PS50966">
    <property type="entry name" value="ZF_SWIM"/>
    <property type="match status" value="1"/>
</dbReference>
<dbReference type="PANTHER" id="PTHR38133">
    <property type="entry name" value="SLR1429 PROTEIN"/>
    <property type="match status" value="1"/>
</dbReference>
<reference evidence="3 4" key="1">
    <citation type="journal article" date="2021" name="Mar. Drugs">
        <title>Genome Reduction and Secondary Metabolism of the Marine Sponge-Associated Cyanobacterium Leptothoe.</title>
        <authorList>
            <person name="Konstantinou D."/>
            <person name="Popin R.V."/>
            <person name="Fewer D.P."/>
            <person name="Sivonen K."/>
            <person name="Gkelis S."/>
        </authorList>
    </citation>
    <scope>NUCLEOTIDE SEQUENCE [LARGE SCALE GENOMIC DNA]</scope>
    <source>
        <strain evidence="3 4">TAU-MAC 1615</strain>
    </source>
</reference>
<dbReference type="Proteomes" id="UP001196661">
    <property type="component" value="Unassembled WGS sequence"/>
</dbReference>
<dbReference type="PANTHER" id="PTHR38133:SF1">
    <property type="entry name" value="SLR1429 PROTEIN"/>
    <property type="match status" value="1"/>
</dbReference>
<dbReference type="RefSeq" id="WP_215616598.1">
    <property type="nucleotide sequence ID" value="NZ_JADOER010000002.1"/>
</dbReference>